<comment type="caution">
    <text evidence="1">The sequence shown here is derived from an EMBL/GenBank/DDBJ whole genome shotgun (WGS) entry which is preliminary data.</text>
</comment>
<dbReference type="RefSeq" id="WP_115569847.1">
    <property type="nucleotide sequence ID" value="NZ_NXLV01000011.1"/>
</dbReference>
<reference evidence="1 2" key="1">
    <citation type="submission" date="2018-04" db="EMBL/GenBank/DDBJ databases">
        <title>Novel Campyloabacter and Helicobacter Species and Strains.</title>
        <authorList>
            <person name="Mannion A.J."/>
            <person name="Shen Z."/>
            <person name="Fox J.G."/>
        </authorList>
    </citation>
    <scope>NUCLEOTIDE SEQUENCE [LARGE SCALE GENOMIC DNA]</scope>
    <source>
        <strain evidence="1 2">MIT 04-9366</strain>
    </source>
</reference>
<accession>A0A3D8IZC7</accession>
<dbReference type="InterPro" id="IPR036895">
    <property type="entry name" value="Uracil-DNA_glycosylase-like_sf"/>
</dbReference>
<sequence>MCEKLEHNVITTSKGIGVENHPFNNPDDLAGARYLIVGSFPPYRFSIKHKQLNKNDVDWFYGSKDNDFWGKGGVDGLLQCALGCQGKVLATKEERKIFCENRGIAFLDLFQTIKRYDNLSSDSNIFPIEIVDLTYYLDRYDDITTIFFTSSWVEQIAKKEYLRINRDNLPLNRKGEKPTSVEGGVFYRFKEGKKSVKIRKLTSPSPMNSGNFQSKLEKWRNAIKNTGLDKMVF</sequence>
<protein>
    <submittedName>
        <fullName evidence="1">Uncharacterized protein</fullName>
    </submittedName>
</protein>
<keyword evidence="2" id="KW-1185">Reference proteome</keyword>
<dbReference type="SUPFAM" id="SSF52141">
    <property type="entry name" value="Uracil-DNA glycosylase-like"/>
    <property type="match status" value="1"/>
</dbReference>
<evidence type="ECO:0000313" key="2">
    <source>
        <dbReference type="Proteomes" id="UP000257045"/>
    </source>
</evidence>
<dbReference type="EMBL" id="NXLV01000011">
    <property type="protein sequence ID" value="RDU70300.1"/>
    <property type="molecule type" value="Genomic_DNA"/>
</dbReference>
<dbReference type="OrthoDB" id="9799921at2"/>
<proteinExistence type="predicted"/>
<dbReference type="Proteomes" id="UP000257045">
    <property type="component" value="Unassembled WGS sequence"/>
</dbReference>
<dbReference type="AlphaFoldDB" id="A0A3D8IZC7"/>
<gene>
    <name evidence="1" type="ORF">CQA58_06135</name>
</gene>
<organism evidence="1 2">
    <name type="scientific">Helicobacter brantae</name>
    <dbReference type="NCBI Taxonomy" id="375927"/>
    <lineage>
        <taxon>Bacteria</taxon>
        <taxon>Pseudomonadati</taxon>
        <taxon>Campylobacterota</taxon>
        <taxon>Epsilonproteobacteria</taxon>
        <taxon>Campylobacterales</taxon>
        <taxon>Helicobacteraceae</taxon>
        <taxon>Helicobacter</taxon>
    </lineage>
</organism>
<name>A0A3D8IZC7_9HELI</name>
<dbReference type="Gene3D" id="3.40.470.10">
    <property type="entry name" value="Uracil-DNA glycosylase-like domain"/>
    <property type="match status" value="1"/>
</dbReference>
<evidence type="ECO:0000313" key="1">
    <source>
        <dbReference type="EMBL" id="RDU70300.1"/>
    </source>
</evidence>